<dbReference type="GO" id="GO:0000271">
    <property type="term" value="P:polysaccharide biosynthetic process"/>
    <property type="evidence" value="ECO:0007669"/>
    <property type="project" value="TreeGrafter"/>
</dbReference>
<reference evidence="7 8" key="1">
    <citation type="journal article" date="2016" name="Nat. Commun.">
        <title>Thousands of microbial genomes shed light on interconnected biogeochemical processes in an aquifer system.</title>
        <authorList>
            <person name="Anantharaman K."/>
            <person name="Brown C.T."/>
            <person name="Hug L.A."/>
            <person name="Sharon I."/>
            <person name="Castelle C.J."/>
            <person name="Probst A.J."/>
            <person name="Thomas B.C."/>
            <person name="Singh A."/>
            <person name="Wilkins M.J."/>
            <person name="Karaoz U."/>
            <person name="Brodie E.L."/>
            <person name="Williams K.H."/>
            <person name="Hubbard S.S."/>
            <person name="Banfield J.F."/>
        </authorList>
    </citation>
    <scope>NUCLEOTIDE SEQUENCE [LARGE SCALE GENOMIC DNA]</scope>
</reference>
<dbReference type="EMBL" id="MGDB01000077">
    <property type="protein sequence ID" value="OGL41133.1"/>
    <property type="molecule type" value="Genomic_DNA"/>
</dbReference>
<evidence type="ECO:0000313" key="8">
    <source>
        <dbReference type="Proteomes" id="UP000178526"/>
    </source>
</evidence>
<dbReference type="Proteomes" id="UP000178526">
    <property type="component" value="Unassembled WGS sequence"/>
</dbReference>
<gene>
    <name evidence="7" type="ORF">A2042_05720</name>
</gene>
<dbReference type="InterPro" id="IPR015421">
    <property type="entry name" value="PyrdxlP-dep_Trfase_major"/>
</dbReference>
<evidence type="ECO:0000256" key="3">
    <source>
        <dbReference type="PIRSR" id="PIRSR000390-1"/>
    </source>
</evidence>
<evidence type="ECO:0008006" key="9">
    <source>
        <dbReference type="Google" id="ProtNLM"/>
    </source>
</evidence>
<dbReference type="InterPro" id="IPR015422">
    <property type="entry name" value="PyrdxlP-dep_Trfase_small"/>
</dbReference>
<organism evidence="7 8">
    <name type="scientific">Candidatus Schekmanbacteria bacterium GWA2_38_11</name>
    <dbReference type="NCBI Taxonomy" id="1817876"/>
    <lineage>
        <taxon>Bacteria</taxon>
        <taxon>Candidatus Schekmaniibacteriota</taxon>
    </lineage>
</organism>
<keyword evidence="1 4" id="KW-0663">Pyridoxal phosphate</keyword>
<dbReference type="GO" id="GO:0008483">
    <property type="term" value="F:transaminase activity"/>
    <property type="evidence" value="ECO:0007669"/>
    <property type="project" value="TreeGrafter"/>
</dbReference>
<sequence length="423" mass="47312">MDKLKTGNGVPFLDLKAQYKAIKEETIEKLNEVLNTQNLILGPQVEELEKTIAGYCGSKFAVGVGSGTDALLLSLMAFDIGPGDEVITTPYTFFSTASSISRLGARPVFADIDIDTFNINPDLIAKKINKNTKAIIPVHLFGQCSDMEPILQIAKKYNLNVIEDAAQAIGAAYMMKSDKWPVTSINLSSLKENTGGSNQQENGKRSNSLTTEHRPLPTNQASPNILRRACSLGDAGCLSFYPTKNLGCFGEGGMITTDDEAVAKKLKALRAHGSEKRYYHPMVGINSRLDTVQAVVLLVKFKYLEEWTKTRRERAQIYEENLKGIVKIPYCLDGNYHVYNQYVIRSEKRQVIEEIFIKEKIGYGKYYPLPLHLQKCYEKLRYKAGDFPNAELAAEETLALPIYPELTREQQEMVIQAIKKAIH</sequence>
<comment type="similarity">
    <text evidence="2 5">Belongs to the DegT/DnrJ/EryC1 family.</text>
</comment>
<dbReference type="AlphaFoldDB" id="A0A1F7RHX3"/>
<evidence type="ECO:0000256" key="2">
    <source>
        <dbReference type="ARBA" id="ARBA00037999"/>
    </source>
</evidence>
<evidence type="ECO:0000256" key="4">
    <source>
        <dbReference type="PIRSR" id="PIRSR000390-2"/>
    </source>
</evidence>
<feature type="active site" description="Proton acceptor" evidence="3">
    <location>
        <position position="244"/>
    </location>
</feature>
<feature type="region of interest" description="Disordered" evidence="6">
    <location>
        <begin position="190"/>
        <end position="221"/>
    </location>
</feature>
<dbReference type="Gene3D" id="3.90.1150.10">
    <property type="entry name" value="Aspartate Aminotransferase, domain 1"/>
    <property type="match status" value="1"/>
</dbReference>
<accession>A0A1F7RHX3</accession>
<dbReference type="InterPro" id="IPR015424">
    <property type="entry name" value="PyrdxlP-dep_Trfase"/>
</dbReference>
<dbReference type="SUPFAM" id="SSF53383">
    <property type="entry name" value="PLP-dependent transferases"/>
    <property type="match status" value="1"/>
</dbReference>
<dbReference type="InterPro" id="IPR000653">
    <property type="entry name" value="DegT/StrS_aminotransferase"/>
</dbReference>
<dbReference type="GO" id="GO:0030170">
    <property type="term" value="F:pyridoxal phosphate binding"/>
    <property type="evidence" value="ECO:0007669"/>
    <property type="project" value="TreeGrafter"/>
</dbReference>
<name>A0A1F7RHX3_9BACT</name>
<dbReference type="PANTHER" id="PTHR30244">
    <property type="entry name" value="TRANSAMINASE"/>
    <property type="match status" value="1"/>
</dbReference>
<proteinExistence type="inferred from homology"/>
<dbReference type="CDD" id="cd00616">
    <property type="entry name" value="AHBA_syn"/>
    <property type="match status" value="1"/>
</dbReference>
<feature type="modified residue" description="N6-(pyridoxal phosphate)lysine" evidence="4">
    <location>
        <position position="244"/>
    </location>
</feature>
<evidence type="ECO:0000256" key="5">
    <source>
        <dbReference type="RuleBase" id="RU004508"/>
    </source>
</evidence>
<dbReference type="Pfam" id="PF01041">
    <property type="entry name" value="DegT_DnrJ_EryC1"/>
    <property type="match status" value="1"/>
</dbReference>
<evidence type="ECO:0000313" key="7">
    <source>
        <dbReference type="EMBL" id="OGL41133.1"/>
    </source>
</evidence>
<protein>
    <recommendedName>
        <fullName evidence="9">Transcriptional regulator</fullName>
    </recommendedName>
</protein>
<dbReference type="PANTHER" id="PTHR30244:SF36">
    <property type="entry name" value="3-OXO-GLUCOSE-6-PHOSPHATE:GLUTAMATE AMINOTRANSFERASE"/>
    <property type="match status" value="1"/>
</dbReference>
<feature type="compositionally biased region" description="Polar residues" evidence="6">
    <location>
        <begin position="190"/>
        <end position="210"/>
    </location>
</feature>
<dbReference type="Gene3D" id="3.40.640.10">
    <property type="entry name" value="Type I PLP-dependent aspartate aminotransferase-like (Major domain)"/>
    <property type="match status" value="1"/>
</dbReference>
<evidence type="ECO:0000256" key="1">
    <source>
        <dbReference type="ARBA" id="ARBA00022898"/>
    </source>
</evidence>
<comment type="caution">
    <text evidence="7">The sequence shown here is derived from an EMBL/GenBank/DDBJ whole genome shotgun (WGS) entry which is preliminary data.</text>
</comment>
<dbReference type="PIRSF" id="PIRSF000390">
    <property type="entry name" value="PLP_StrS"/>
    <property type="match status" value="1"/>
</dbReference>
<evidence type="ECO:0000256" key="6">
    <source>
        <dbReference type="SAM" id="MobiDB-lite"/>
    </source>
</evidence>